<dbReference type="AlphaFoldDB" id="A0AA38M2U9"/>
<keyword evidence="2" id="KW-1185">Reference proteome</keyword>
<gene>
    <name evidence="1" type="ORF">Zmor_003689</name>
</gene>
<evidence type="ECO:0000313" key="1">
    <source>
        <dbReference type="EMBL" id="KAJ3640387.1"/>
    </source>
</evidence>
<accession>A0AA38M2U9</accession>
<name>A0AA38M2U9_9CUCU</name>
<dbReference type="Proteomes" id="UP001168821">
    <property type="component" value="Unassembled WGS sequence"/>
</dbReference>
<organism evidence="1 2">
    <name type="scientific">Zophobas morio</name>
    <dbReference type="NCBI Taxonomy" id="2755281"/>
    <lineage>
        <taxon>Eukaryota</taxon>
        <taxon>Metazoa</taxon>
        <taxon>Ecdysozoa</taxon>
        <taxon>Arthropoda</taxon>
        <taxon>Hexapoda</taxon>
        <taxon>Insecta</taxon>
        <taxon>Pterygota</taxon>
        <taxon>Neoptera</taxon>
        <taxon>Endopterygota</taxon>
        <taxon>Coleoptera</taxon>
        <taxon>Polyphaga</taxon>
        <taxon>Cucujiformia</taxon>
        <taxon>Tenebrionidae</taxon>
        <taxon>Zophobas</taxon>
    </lineage>
</organism>
<reference evidence="1" key="1">
    <citation type="journal article" date="2023" name="G3 (Bethesda)">
        <title>Whole genome assemblies of Zophobas morio and Tenebrio molitor.</title>
        <authorList>
            <person name="Kaur S."/>
            <person name="Stinson S.A."/>
            <person name="diCenzo G.C."/>
        </authorList>
    </citation>
    <scope>NUCLEOTIDE SEQUENCE</scope>
    <source>
        <strain evidence="1">QUZm001</strain>
    </source>
</reference>
<proteinExistence type="predicted"/>
<dbReference type="EMBL" id="JALNTZ010000010">
    <property type="protein sequence ID" value="KAJ3640387.1"/>
    <property type="molecule type" value="Genomic_DNA"/>
</dbReference>
<comment type="caution">
    <text evidence="1">The sequence shown here is derived from an EMBL/GenBank/DDBJ whole genome shotgun (WGS) entry which is preliminary data.</text>
</comment>
<protein>
    <submittedName>
        <fullName evidence="1">Uncharacterized protein</fullName>
    </submittedName>
</protein>
<evidence type="ECO:0000313" key="2">
    <source>
        <dbReference type="Proteomes" id="UP001168821"/>
    </source>
</evidence>
<sequence>MEVMEVPSAQFHVEGVVDFEGFQGRVQFPGVFREGSRVLENSRKKTGVVGISVLACGVRIFKNKIKINFLFLHLVVNSGRSGHLSCLIVVASKTELRKVKD</sequence>